<accession>A0A5B7HJ66</accession>
<evidence type="ECO:0000313" key="2">
    <source>
        <dbReference type="EMBL" id="MPC70233.1"/>
    </source>
</evidence>
<feature type="region of interest" description="Disordered" evidence="1">
    <location>
        <begin position="40"/>
        <end position="67"/>
    </location>
</feature>
<keyword evidence="3" id="KW-1185">Reference proteome</keyword>
<name>A0A5B7HJ66_PORTR</name>
<reference evidence="2 3" key="1">
    <citation type="submission" date="2019-05" db="EMBL/GenBank/DDBJ databases">
        <title>Another draft genome of Portunus trituberculatus and its Hox gene families provides insights of decapod evolution.</title>
        <authorList>
            <person name="Jeong J.-H."/>
            <person name="Song I."/>
            <person name="Kim S."/>
            <person name="Choi T."/>
            <person name="Kim D."/>
            <person name="Ryu S."/>
            <person name="Kim W."/>
        </authorList>
    </citation>
    <scope>NUCLEOTIDE SEQUENCE [LARGE SCALE GENOMIC DNA]</scope>
    <source>
        <tissue evidence="2">Muscle</tissue>
    </source>
</reference>
<sequence>MQRPGQAGPAGVACCEGEMVPASAADSNTATGGCHVAVPASDKEMHDAPGTSGSVYGGGVSDSQPLVYHARRSPHYPGNGGQRLPYSFHAWRPDSFLGC</sequence>
<protein>
    <submittedName>
        <fullName evidence="2">Uncharacterized protein</fullName>
    </submittedName>
</protein>
<dbReference type="Proteomes" id="UP000324222">
    <property type="component" value="Unassembled WGS sequence"/>
</dbReference>
<evidence type="ECO:0000313" key="3">
    <source>
        <dbReference type="Proteomes" id="UP000324222"/>
    </source>
</evidence>
<evidence type="ECO:0000256" key="1">
    <source>
        <dbReference type="SAM" id="MobiDB-lite"/>
    </source>
</evidence>
<organism evidence="2 3">
    <name type="scientific">Portunus trituberculatus</name>
    <name type="common">Swimming crab</name>
    <name type="synonym">Neptunus trituberculatus</name>
    <dbReference type="NCBI Taxonomy" id="210409"/>
    <lineage>
        <taxon>Eukaryota</taxon>
        <taxon>Metazoa</taxon>
        <taxon>Ecdysozoa</taxon>
        <taxon>Arthropoda</taxon>
        <taxon>Crustacea</taxon>
        <taxon>Multicrustacea</taxon>
        <taxon>Malacostraca</taxon>
        <taxon>Eumalacostraca</taxon>
        <taxon>Eucarida</taxon>
        <taxon>Decapoda</taxon>
        <taxon>Pleocyemata</taxon>
        <taxon>Brachyura</taxon>
        <taxon>Eubrachyura</taxon>
        <taxon>Portunoidea</taxon>
        <taxon>Portunidae</taxon>
        <taxon>Portuninae</taxon>
        <taxon>Portunus</taxon>
    </lineage>
</organism>
<dbReference type="EMBL" id="VSRR010030797">
    <property type="protein sequence ID" value="MPC70233.1"/>
    <property type="molecule type" value="Genomic_DNA"/>
</dbReference>
<proteinExistence type="predicted"/>
<dbReference type="AlphaFoldDB" id="A0A5B7HJ66"/>
<gene>
    <name evidence="2" type="ORF">E2C01_064475</name>
</gene>
<comment type="caution">
    <text evidence="2">The sequence shown here is derived from an EMBL/GenBank/DDBJ whole genome shotgun (WGS) entry which is preliminary data.</text>
</comment>